<evidence type="ECO:0000256" key="1">
    <source>
        <dbReference type="SAM" id="MobiDB-lite"/>
    </source>
</evidence>
<dbReference type="Gene3D" id="2.160.20.160">
    <property type="match status" value="1"/>
</dbReference>
<evidence type="ECO:0000313" key="2">
    <source>
        <dbReference type="EMBL" id="TCP88811.1"/>
    </source>
</evidence>
<feature type="compositionally biased region" description="Polar residues" evidence="1">
    <location>
        <begin position="697"/>
        <end position="708"/>
    </location>
</feature>
<feature type="non-terminal residue" evidence="2">
    <location>
        <position position="1"/>
    </location>
</feature>
<feature type="compositionally biased region" description="Polar residues" evidence="1">
    <location>
        <begin position="1"/>
        <end position="13"/>
    </location>
</feature>
<dbReference type="EMBL" id="SLYB01000047">
    <property type="protein sequence ID" value="TCP88811.1"/>
    <property type="molecule type" value="Genomic_DNA"/>
</dbReference>
<comment type="caution">
    <text evidence="2">The sequence shown here is derived from an EMBL/GenBank/DDBJ whole genome shotgun (WGS) entry which is preliminary data.</text>
</comment>
<dbReference type="Proteomes" id="UP000295763">
    <property type="component" value="Unassembled WGS sequence"/>
</dbReference>
<sequence length="1042" mass="108984">EQPSKAATTNDQTPGLVIEKGLKPEEVKLYDDNKEVPASYDPATGVLTPKAPLSEGEHALSYTKTEAGKGESAKSDPINVKIDTIAPSAPAVTANTDGTVDVKVPADAKEGDTVEVSVTPENAAASEKVTLTKKGDVWESDKPTIVPAIPKDQDTAKIPADQVKDGSKVTVQGKDSAGNQSAPVEVTAENPDATRVPGTDSTGNQTDAAKPQISFTEDVNNDAKLNKAEVGTDNSTPVKVTLPADGHYKVGDKLVLAVDGQQVGRDGKASAEAITLTETDLTDGVSVPVAVQAAHEGNVTVVAKVSNPNNSSANNVVTSLEKTVSVDTKDPSAPAVTANTDGTVDVKVPADAKEGDTVEVSVTPENAAAPEKVTLTKKGDVWESDKPTIVPAIPKGQDTAKIPADQVKDGSKVTVQGKDSAGNQSAPVEVTAENPDATRVPGTDSTGNQTDAAKPQISFTEDVNNDAKLNKAEVGTDNSTTVKVTLPADGHYKVGDKLVLAVDGQQVGRDGKASTEAITLTEADLTDGVSVPVAVQAAHEGNVTVIAKVSNPNNSSANNVVTSLEKTVAVDTKDPTQPMLVATKDGSVEVSLPIDAKADDKAVVSVPKEGGTIENVTLTKQLNGKWISDKPETIANPMGDKATISANKVKDNAVVMAKSIDSAGNESATSSTTALPPPPQVPTRVPAKAPEKPSYVSEDTSNIETNPDNVGGKTPPKYSGDDLFLRGYVQPNRSVWKYAEGKKEWVNKDNGHVTSGDGNDRIEVLGDLGRKDDPGTTSMIIDTGAGNDVVLVNGKNISNTVIKTGAGDDYILLNAGFGYKATSAGTNVIDAGAGNDRIVLGQPDATNAKGNVRITGGAGDDVIVLTHSYNSEPIGESRDKLFVLKGNHPDKYSIGGKEWSQPLIEGDYGFDTLQIQGNGTRVNLRYGKSEGPYAKEEGIRGFEAVDMTAEGNQHVKIRPSDLLYNGEYNGGKTFFYISGNKGDKVDISGFTKDNSDKLQNVKGFALDDKEHSYTAYKSVDGKDVVYVDDNLSVATINWEATY</sequence>
<organism evidence="2 3">
    <name type="scientific">Cricetibacter osteomyelitidis</name>
    <dbReference type="NCBI Taxonomy" id="1521931"/>
    <lineage>
        <taxon>Bacteria</taxon>
        <taxon>Pseudomonadati</taxon>
        <taxon>Pseudomonadota</taxon>
        <taxon>Gammaproteobacteria</taxon>
        <taxon>Pasteurellales</taxon>
        <taxon>Pasteurellaceae</taxon>
        <taxon>Cricetibacter</taxon>
    </lineage>
</organism>
<dbReference type="PRINTS" id="PR00313">
    <property type="entry name" value="CABNDNGRPT"/>
</dbReference>
<feature type="compositionally biased region" description="Polar residues" evidence="1">
    <location>
        <begin position="443"/>
        <end position="457"/>
    </location>
</feature>
<dbReference type="InterPro" id="IPR011049">
    <property type="entry name" value="Serralysin-like_metalloprot_C"/>
</dbReference>
<dbReference type="SUPFAM" id="SSF51120">
    <property type="entry name" value="beta-Roll"/>
    <property type="match status" value="1"/>
</dbReference>
<proteinExistence type="predicted"/>
<gene>
    <name evidence="2" type="ORF">EDC44_1474</name>
</gene>
<evidence type="ECO:0000313" key="3">
    <source>
        <dbReference type="Proteomes" id="UP000295763"/>
    </source>
</evidence>
<feature type="region of interest" description="Disordered" evidence="1">
    <location>
        <begin position="1"/>
        <end position="20"/>
    </location>
</feature>
<feature type="compositionally biased region" description="Polar residues" evidence="1">
    <location>
        <begin position="199"/>
        <end position="218"/>
    </location>
</feature>
<feature type="region of interest" description="Disordered" evidence="1">
    <location>
        <begin position="661"/>
        <end position="717"/>
    </location>
</feature>
<dbReference type="AlphaFoldDB" id="A0A4R2SKN9"/>
<name>A0A4R2SKN9_9PAST</name>
<feature type="region of interest" description="Disordered" evidence="1">
    <location>
        <begin position="35"/>
        <end position="75"/>
    </location>
</feature>
<reference evidence="2 3" key="1">
    <citation type="submission" date="2019-03" db="EMBL/GenBank/DDBJ databases">
        <title>Genomic Encyclopedia of Type Strains, Phase IV (KMG-IV): sequencing the most valuable type-strain genomes for metagenomic binning, comparative biology and taxonomic classification.</title>
        <authorList>
            <person name="Goeker M."/>
        </authorList>
    </citation>
    <scope>NUCLEOTIDE SEQUENCE [LARGE SCALE GENOMIC DNA]</scope>
    <source>
        <strain evidence="2 3">DSM 28404</strain>
    </source>
</reference>
<accession>A0A4R2SKN9</accession>
<feature type="region of interest" description="Disordered" evidence="1">
    <location>
        <begin position="407"/>
        <end position="457"/>
    </location>
</feature>
<keyword evidence="3" id="KW-1185">Reference proteome</keyword>
<protein>
    <submittedName>
        <fullName evidence="2">Uncharacterized protein</fullName>
    </submittedName>
</protein>
<dbReference type="Gene3D" id="3.30.420.430">
    <property type="match status" value="1"/>
</dbReference>
<feature type="region of interest" description="Disordered" evidence="1">
    <location>
        <begin position="142"/>
        <end position="220"/>
    </location>
</feature>